<organism evidence="9">
    <name type="scientific">Candidatus Kentrum eta</name>
    <dbReference type="NCBI Taxonomy" id="2126337"/>
    <lineage>
        <taxon>Bacteria</taxon>
        <taxon>Pseudomonadati</taxon>
        <taxon>Pseudomonadota</taxon>
        <taxon>Gammaproteobacteria</taxon>
        <taxon>Candidatus Kentrum</taxon>
    </lineage>
</organism>
<name>A0A450UT41_9GAMM</name>
<dbReference type="PANTHER" id="PTHR30124">
    <property type="entry name" value="MEMBRANE-BOUND LYTIC MUREIN TRANSGLYCOSYLASE A"/>
    <property type="match status" value="1"/>
</dbReference>
<comment type="function">
    <text evidence="4">Murein-degrading enzyme. May play a role in recycling of muropeptides during cell elongation and/or cell division.</text>
</comment>
<evidence type="ECO:0000256" key="1">
    <source>
        <dbReference type="ARBA" id="ARBA00001420"/>
    </source>
</evidence>
<reference evidence="9" key="1">
    <citation type="submission" date="2019-02" db="EMBL/GenBank/DDBJ databases">
        <authorList>
            <person name="Gruber-Vodicka R. H."/>
            <person name="Seah K. B. B."/>
        </authorList>
    </citation>
    <scope>NUCLEOTIDE SEQUENCE</scope>
    <source>
        <strain evidence="9">BECK_SA2B12</strain>
        <strain evidence="7">BECK_SA2B15</strain>
        <strain evidence="8">BECK_SA2B20</strain>
    </source>
</reference>
<feature type="chain" id="PRO_5033432575" description="Membrane-bound lytic murein transglycosylase A" evidence="5">
    <location>
        <begin position="18"/>
        <end position="383"/>
    </location>
</feature>
<dbReference type="EMBL" id="CAADFG010000003">
    <property type="protein sequence ID" value="VFJ87388.1"/>
    <property type="molecule type" value="Genomic_DNA"/>
</dbReference>
<dbReference type="EMBL" id="CAADFI010000003">
    <property type="protein sequence ID" value="VFJ88950.1"/>
    <property type="molecule type" value="Genomic_DNA"/>
</dbReference>
<feature type="signal peptide" evidence="5">
    <location>
        <begin position="1"/>
        <end position="17"/>
    </location>
</feature>
<dbReference type="GO" id="GO:0004553">
    <property type="term" value="F:hydrolase activity, hydrolyzing O-glycosyl compounds"/>
    <property type="evidence" value="ECO:0007669"/>
    <property type="project" value="InterPro"/>
</dbReference>
<sequence>MRPLRILFVLACLTACATPPPHPPGMGEAVNWREVPGWATDSHAQAWPALLHSCRRLEKGERPWPRLCAEARSLGTPDDAAARAFFEARFAPRALWDDDGDRTGLITGYYEPLLEGSRVRTQVFRYPVYGRPKDLLTIDSGGVFPDLQGRPLRGRMTQGGRVVPYFSRAQIEGPEDPLQGNEIAWVEDPVALFFLHIQGSGRIRLRDGAELPVGYADRNGHPYVPIGRALIQSGEIAREDMSLRAIRDWLSANPHKRRETLNTNPNYIFFAVRGIPGSDPVGALGVPLTRARSIAADPGFIPPGFPVWMDTTLPGEDGAREGQPFRRLVFAQDTGSAIRGPVRADLFLGSGRIAEARAGRMRQRGQLHVLWPKASWGTRYPRE</sequence>
<comment type="catalytic activity">
    <reaction evidence="1 4">
        <text>Exolytic cleavage of the (1-&gt;4)-beta-glycosidic linkage between N-acetylmuramic acid (MurNAc) and N-acetylglucosamine (GlcNAc) residues in peptidoglycan, from either the reducing or the non-reducing ends of the peptidoglycan chains, with concomitant formation of a 1,6-anhydrobond in the MurNAc residue.</text>
        <dbReference type="EC" id="4.2.2.n1"/>
    </reaction>
</comment>
<dbReference type="Pfam" id="PF06725">
    <property type="entry name" value="3D"/>
    <property type="match status" value="1"/>
</dbReference>
<accession>A0A450UT41</accession>
<dbReference type="Pfam" id="PF03562">
    <property type="entry name" value="MltA"/>
    <property type="match status" value="1"/>
</dbReference>
<proteinExistence type="predicted"/>
<dbReference type="InterPro" id="IPR010611">
    <property type="entry name" value="3D_dom"/>
</dbReference>
<dbReference type="CDD" id="cd14485">
    <property type="entry name" value="mltA_like_LT_A"/>
    <property type="match status" value="1"/>
</dbReference>
<dbReference type="SMART" id="SM00925">
    <property type="entry name" value="MltA"/>
    <property type="match status" value="1"/>
</dbReference>
<dbReference type="Gene3D" id="2.40.240.50">
    <property type="entry name" value="Barwin-like endoglucanases"/>
    <property type="match status" value="1"/>
</dbReference>
<evidence type="ECO:0000256" key="3">
    <source>
        <dbReference type="ARBA" id="ARBA00023316"/>
    </source>
</evidence>
<dbReference type="Gene3D" id="2.40.40.10">
    <property type="entry name" value="RlpA-like domain"/>
    <property type="match status" value="1"/>
</dbReference>
<dbReference type="InterPro" id="IPR005300">
    <property type="entry name" value="MltA_B"/>
</dbReference>
<dbReference type="GO" id="GO:0009253">
    <property type="term" value="P:peptidoglycan catabolic process"/>
    <property type="evidence" value="ECO:0007669"/>
    <property type="project" value="TreeGrafter"/>
</dbReference>
<evidence type="ECO:0000256" key="2">
    <source>
        <dbReference type="ARBA" id="ARBA00023239"/>
    </source>
</evidence>
<dbReference type="GO" id="GO:0071555">
    <property type="term" value="P:cell wall organization"/>
    <property type="evidence" value="ECO:0007669"/>
    <property type="project" value="UniProtKB-KW"/>
</dbReference>
<dbReference type="EC" id="4.2.2.n1" evidence="4"/>
<keyword evidence="2 4" id="KW-0456">Lyase</keyword>
<feature type="domain" description="Lytic transglycosylase MltA" evidence="6">
    <location>
        <begin position="113"/>
        <end position="271"/>
    </location>
</feature>
<evidence type="ECO:0000313" key="8">
    <source>
        <dbReference type="EMBL" id="VFJ88950.1"/>
    </source>
</evidence>
<keyword evidence="5" id="KW-0732">Signal</keyword>
<dbReference type="GO" id="GO:0019867">
    <property type="term" value="C:outer membrane"/>
    <property type="evidence" value="ECO:0007669"/>
    <property type="project" value="InterPro"/>
</dbReference>
<gene>
    <name evidence="7" type="ORF">BECKH772A_GA0070896_100034</name>
    <name evidence="8" type="ORF">BECKH772B_GA0070898_100034</name>
    <name evidence="9" type="ORF">BECKH772C_GA0070978_100034</name>
</gene>
<evidence type="ECO:0000259" key="6">
    <source>
        <dbReference type="SMART" id="SM00925"/>
    </source>
</evidence>
<evidence type="ECO:0000256" key="5">
    <source>
        <dbReference type="SAM" id="SignalP"/>
    </source>
</evidence>
<dbReference type="SUPFAM" id="SSF50685">
    <property type="entry name" value="Barwin-like endoglucanases"/>
    <property type="match status" value="1"/>
</dbReference>
<dbReference type="GO" id="GO:0008933">
    <property type="term" value="F:peptidoglycan lytic transglycosylase activity"/>
    <property type="evidence" value="ECO:0007669"/>
    <property type="project" value="TreeGrafter"/>
</dbReference>
<evidence type="ECO:0000313" key="7">
    <source>
        <dbReference type="EMBL" id="VFJ87388.1"/>
    </source>
</evidence>
<dbReference type="InterPro" id="IPR036908">
    <property type="entry name" value="RlpA-like_sf"/>
</dbReference>
<keyword evidence="3 4" id="KW-0961">Cell wall biogenesis/degradation</keyword>
<dbReference type="CDD" id="cd14668">
    <property type="entry name" value="mlta_B"/>
    <property type="match status" value="1"/>
</dbReference>
<dbReference type="InterPro" id="IPR026044">
    <property type="entry name" value="MltA"/>
</dbReference>
<evidence type="ECO:0000256" key="4">
    <source>
        <dbReference type="PIRNR" id="PIRNR019422"/>
    </source>
</evidence>
<dbReference type="PIRSF" id="PIRSF019422">
    <property type="entry name" value="MltA"/>
    <property type="match status" value="1"/>
</dbReference>
<dbReference type="EMBL" id="CAADFJ010000003">
    <property type="protein sequence ID" value="VFJ95689.1"/>
    <property type="molecule type" value="Genomic_DNA"/>
</dbReference>
<dbReference type="PANTHER" id="PTHR30124:SF0">
    <property type="entry name" value="MEMBRANE-BOUND LYTIC MUREIN TRANSGLYCOSYLASE A"/>
    <property type="match status" value="1"/>
</dbReference>
<protein>
    <recommendedName>
        <fullName evidence="4">Membrane-bound lytic murein transglycosylase A</fullName>
        <ecNumber evidence="4">4.2.2.n1</ecNumber>
    </recommendedName>
    <alternativeName>
        <fullName evidence="4">Murein hydrolase A</fullName>
    </alternativeName>
</protein>
<evidence type="ECO:0000313" key="9">
    <source>
        <dbReference type="EMBL" id="VFJ95689.1"/>
    </source>
</evidence>
<dbReference type="AlphaFoldDB" id="A0A450UT41"/>
<dbReference type="GO" id="GO:0009254">
    <property type="term" value="P:peptidoglycan turnover"/>
    <property type="evidence" value="ECO:0007669"/>
    <property type="project" value="UniProtKB-UniRule"/>
</dbReference>